<dbReference type="Proteomes" id="UP001054252">
    <property type="component" value="Unassembled WGS sequence"/>
</dbReference>
<accession>A0AAV5M4V9</accession>
<gene>
    <name evidence="1" type="ORF">SLEP1_g51974</name>
</gene>
<comment type="caution">
    <text evidence="1">The sequence shown here is derived from an EMBL/GenBank/DDBJ whole genome shotgun (WGS) entry which is preliminary data.</text>
</comment>
<reference evidence="1 2" key="1">
    <citation type="journal article" date="2021" name="Commun. Biol.">
        <title>The genome of Shorea leprosula (Dipterocarpaceae) highlights the ecological relevance of drought in aseasonal tropical rainforests.</title>
        <authorList>
            <person name="Ng K.K.S."/>
            <person name="Kobayashi M.J."/>
            <person name="Fawcett J.A."/>
            <person name="Hatakeyama M."/>
            <person name="Paape T."/>
            <person name="Ng C.H."/>
            <person name="Ang C.C."/>
            <person name="Tnah L.H."/>
            <person name="Lee C.T."/>
            <person name="Nishiyama T."/>
            <person name="Sese J."/>
            <person name="O'Brien M.J."/>
            <person name="Copetti D."/>
            <person name="Mohd Noor M.I."/>
            <person name="Ong R.C."/>
            <person name="Putra M."/>
            <person name="Sireger I.Z."/>
            <person name="Indrioko S."/>
            <person name="Kosugi Y."/>
            <person name="Izuno A."/>
            <person name="Isagi Y."/>
            <person name="Lee S.L."/>
            <person name="Shimizu K.K."/>
        </authorList>
    </citation>
    <scope>NUCLEOTIDE SEQUENCE [LARGE SCALE GENOMIC DNA]</scope>
    <source>
        <strain evidence="1">214</strain>
    </source>
</reference>
<name>A0AAV5M4V9_9ROSI</name>
<dbReference type="AlphaFoldDB" id="A0AAV5M4V9"/>
<organism evidence="1 2">
    <name type="scientific">Rubroshorea leprosula</name>
    <dbReference type="NCBI Taxonomy" id="152421"/>
    <lineage>
        <taxon>Eukaryota</taxon>
        <taxon>Viridiplantae</taxon>
        <taxon>Streptophyta</taxon>
        <taxon>Embryophyta</taxon>
        <taxon>Tracheophyta</taxon>
        <taxon>Spermatophyta</taxon>
        <taxon>Magnoliopsida</taxon>
        <taxon>eudicotyledons</taxon>
        <taxon>Gunneridae</taxon>
        <taxon>Pentapetalae</taxon>
        <taxon>rosids</taxon>
        <taxon>malvids</taxon>
        <taxon>Malvales</taxon>
        <taxon>Dipterocarpaceae</taxon>
        <taxon>Rubroshorea</taxon>
    </lineage>
</organism>
<dbReference type="EMBL" id="BPVZ01000187">
    <property type="protein sequence ID" value="GKV44826.1"/>
    <property type="molecule type" value="Genomic_DNA"/>
</dbReference>
<evidence type="ECO:0000313" key="1">
    <source>
        <dbReference type="EMBL" id="GKV44826.1"/>
    </source>
</evidence>
<evidence type="ECO:0000313" key="2">
    <source>
        <dbReference type="Proteomes" id="UP001054252"/>
    </source>
</evidence>
<proteinExistence type="predicted"/>
<protein>
    <submittedName>
        <fullName evidence="1">Uncharacterized protein</fullName>
    </submittedName>
</protein>
<sequence>MNALASGRFVQRTILTRFCNSACHEVITKLDEKDQKASVEMKKVITLVITKMKKVVIPIQGEVWVFVWEDRLTIEVETLVLKLMGQVMRKTDELAHIRAKMKDMQAIQKKGASFGSKIGVKNTNNGGDADDNCSGGDVRSNGGGGGGWGLAGMLKSLCIFNSNKKVK</sequence>
<keyword evidence="2" id="KW-1185">Reference proteome</keyword>